<reference evidence="1 2" key="1">
    <citation type="submission" date="2015-11" db="EMBL/GenBank/DDBJ databases">
        <title>Expanding the genomic diversity of Burkholderia species for the development of highly accurate diagnostics.</title>
        <authorList>
            <person name="Sahl J."/>
            <person name="Keim P."/>
            <person name="Wagner D."/>
        </authorList>
    </citation>
    <scope>NUCLEOTIDE SEQUENCE [LARGE SCALE GENOMIC DNA]</scope>
    <source>
        <strain evidence="1 2">RF32-BP4</strain>
    </source>
</reference>
<name>A0A102LFN5_9BURK</name>
<organism evidence="1 2">
    <name type="scientific">Burkholderia ubonensis</name>
    <dbReference type="NCBI Taxonomy" id="101571"/>
    <lineage>
        <taxon>Bacteria</taxon>
        <taxon>Pseudomonadati</taxon>
        <taxon>Pseudomonadota</taxon>
        <taxon>Betaproteobacteria</taxon>
        <taxon>Burkholderiales</taxon>
        <taxon>Burkholderiaceae</taxon>
        <taxon>Burkholderia</taxon>
        <taxon>Burkholderia cepacia complex</taxon>
    </lineage>
</organism>
<dbReference type="InterPro" id="IPR010751">
    <property type="entry name" value="TrfA"/>
</dbReference>
<accession>A0A102LFN5</accession>
<evidence type="ECO:0000313" key="1">
    <source>
        <dbReference type="EMBL" id="KUZ92676.1"/>
    </source>
</evidence>
<sequence>MTALQNASPVTWPKLQLKHGLNNNLVTAHALARSAIFSTRFYRSHAERPLYRERTRLPSTSDIEVFQTAGHQLDQGDADVFYELLRRVFVRGNETCRESHVVFGRAELLRALERSAGGKTRKLLDESLDRLYHAEFEFSVSGLFSGKSRLILKMHRLEKRTDAGEDYDVLLDVELARLFDGNRWTILRRSQRRLLDGKPLAKGLHALFSTWSTPYPMLPETLLPLAGRQGMQQSKWLDVLLPALADVKLVTGWPKCELETQGVHAGKIVVERGDRATAPAAKPQARKAVSKQICEHDLDDDI</sequence>
<dbReference type="Pfam" id="PF07042">
    <property type="entry name" value="TrfA"/>
    <property type="match status" value="1"/>
</dbReference>
<dbReference type="Proteomes" id="UP000065521">
    <property type="component" value="Unassembled WGS sequence"/>
</dbReference>
<comment type="caution">
    <text evidence="1">The sequence shown here is derived from an EMBL/GenBank/DDBJ whole genome shotgun (WGS) entry which is preliminary data.</text>
</comment>
<proteinExistence type="predicted"/>
<dbReference type="RefSeq" id="WP_059632612.1">
    <property type="nucleotide sequence ID" value="NZ_LOTN01000021.1"/>
</dbReference>
<evidence type="ECO:0000313" key="2">
    <source>
        <dbReference type="Proteomes" id="UP000065521"/>
    </source>
</evidence>
<evidence type="ECO:0008006" key="3">
    <source>
        <dbReference type="Google" id="ProtNLM"/>
    </source>
</evidence>
<protein>
    <recommendedName>
        <fullName evidence="3">TrfA family protein</fullName>
    </recommendedName>
</protein>
<dbReference type="AlphaFoldDB" id="A0A102LFN5"/>
<dbReference type="EMBL" id="LOTN01000021">
    <property type="protein sequence ID" value="KUZ92676.1"/>
    <property type="molecule type" value="Genomic_DNA"/>
</dbReference>
<gene>
    <name evidence="1" type="ORF">WI38_11150</name>
</gene>